<dbReference type="PANTHER" id="PTHR10997">
    <property type="entry name" value="IMPORTIN-7, 8, 11"/>
    <property type="match status" value="1"/>
</dbReference>
<sequence length="949" mass="104138">MDGLLGILRTSTDNEARRKAASQLRQVQEETPVEFLRFTWEGIASSALTPDERFFLASTVLEFVEQSWRNAVPKDVQLDLIDGYAQLLLREPLPSLFLARKVATVLCVMVLRSAVKAMPGALPGPTERVARLLSDACVRAASGVTVASMGFLTQCLLTLHVFLKEAQRKRIGNMFGRLCTLFVPVMSNLFASSASWEHVEFYLPLLFLMKGALRVFGVGVFEPSFYPYLLTITWDLTRGVTLPGQQQQQHHQLLQCRQRLLEYALKAQLKAVATFPARLSELPPEFFLAHGGALEGTDSLFRLLVSVVETPLGFVASEKMLVRSMALFTALLLEEDSVEFVKEQLIAFADSPLLHRLLERVTMLLADDVRASMLQEWESEPERFVLELDTTVVEDEGSATCAAEELLLALTGSTNCATRSLAAEWQIVNAFLAGDDLARVTAALHAIGLCYHTMSVGQDPAGYLAFLTGKLIPLIRGADAAAAPASPFVLRRVVWMTGMWCESVQETSVRREVHAALGSLLVSSTSTVVLLTLLRSIGNFVDDSNFRRAELTPDYVQDVLLTIQRLLPQLRTPSSVRVLAELMYGLVSRGVLNPDNGARLLDVVLPAVYRFIGEADVAMKANESVDGAEVDAGSLGVLLQCTAACTQLASPEMERHVWSLFPNVVFPCTVPEGKLTPWVEDNAWELLLEMSQSVHAWNPITSDALAWCFENVKRDMAVLSLVVRCTYCLLLLCPHPAELVDAALVDRALELLTQTQCTELLTASFALLGVMVRRGTLALRCHLVDFAVRRLLSAESVQAESDNVHVALLLAWCLPPCGESAVLDSLLLNVGRHPNAASFAERLVLLLDVSPSTLVINQLEGLLHLLLTEQLQPLLGTKDVAMVQCALAGASTPAQEEDWDDHMSEARREPTEMLLELFGDQGVANGSPHLLRLLTLFGMHVNPAMPAAS</sequence>
<dbReference type="PANTHER" id="PTHR10997:SF7">
    <property type="entry name" value="IMPORTIN-11"/>
    <property type="match status" value="1"/>
</dbReference>
<comment type="caution">
    <text evidence="1">The sequence shown here is derived from an EMBL/GenBank/DDBJ whole genome shotgun (WGS) entry which is preliminary data.</text>
</comment>
<reference evidence="1 2" key="1">
    <citation type="journal article" date="2018" name="BMC Genomics">
        <title>Genomic comparison of Trypanosoma conorhini and Trypanosoma rangeli to Trypanosoma cruzi strains of high and low virulence.</title>
        <authorList>
            <person name="Bradwell K.R."/>
            <person name="Koparde V.N."/>
            <person name="Matveyev A.V."/>
            <person name="Serrano M.G."/>
            <person name="Alves J.M."/>
            <person name="Parikh H."/>
            <person name="Huang B."/>
            <person name="Lee V."/>
            <person name="Espinosa-Alvarez O."/>
            <person name="Ortiz P.A."/>
            <person name="Costa-Martins A.G."/>
            <person name="Teixeira M.M."/>
            <person name="Buck G.A."/>
        </authorList>
    </citation>
    <scope>NUCLEOTIDE SEQUENCE [LARGE SCALE GENOMIC DNA]</scope>
    <source>
        <strain evidence="1 2">025E</strain>
    </source>
</reference>
<dbReference type="InterPro" id="IPR011989">
    <property type="entry name" value="ARM-like"/>
</dbReference>
<protein>
    <recommendedName>
        <fullName evidence="3">Importin N-terminal domain-containing protein</fullName>
    </recommendedName>
</protein>
<proteinExistence type="predicted"/>
<evidence type="ECO:0000313" key="2">
    <source>
        <dbReference type="Proteomes" id="UP000284403"/>
    </source>
</evidence>
<dbReference type="SUPFAM" id="SSF48371">
    <property type="entry name" value="ARM repeat"/>
    <property type="match status" value="1"/>
</dbReference>
<dbReference type="Proteomes" id="UP000284403">
    <property type="component" value="Unassembled WGS sequence"/>
</dbReference>
<dbReference type="GO" id="GO:0006606">
    <property type="term" value="P:protein import into nucleus"/>
    <property type="evidence" value="ECO:0007669"/>
    <property type="project" value="TreeGrafter"/>
</dbReference>
<keyword evidence="2" id="KW-1185">Reference proteome</keyword>
<organism evidence="1 2">
    <name type="scientific">Trypanosoma conorhini</name>
    <dbReference type="NCBI Taxonomy" id="83891"/>
    <lineage>
        <taxon>Eukaryota</taxon>
        <taxon>Discoba</taxon>
        <taxon>Euglenozoa</taxon>
        <taxon>Kinetoplastea</taxon>
        <taxon>Metakinetoplastina</taxon>
        <taxon>Trypanosomatida</taxon>
        <taxon>Trypanosomatidae</taxon>
        <taxon>Trypanosoma</taxon>
    </lineage>
</organism>
<dbReference type="GeneID" id="40314074"/>
<dbReference type="RefSeq" id="XP_029232478.1">
    <property type="nucleotide sequence ID" value="XM_029367405.1"/>
</dbReference>
<dbReference type="Gene3D" id="1.25.10.10">
    <property type="entry name" value="Leucine-rich Repeat Variant"/>
    <property type="match status" value="1"/>
</dbReference>
<accession>A0A3R7NUH4</accession>
<name>A0A3R7NUH4_9TRYP</name>
<dbReference type="GO" id="GO:0005635">
    <property type="term" value="C:nuclear envelope"/>
    <property type="evidence" value="ECO:0007669"/>
    <property type="project" value="TreeGrafter"/>
</dbReference>
<dbReference type="AlphaFoldDB" id="A0A3R7NUH4"/>
<evidence type="ECO:0008006" key="3">
    <source>
        <dbReference type="Google" id="ProtNLM"/>
    </source>
</evidence>
<dbReference type="InterPro" id="IPR016024">
    <property type="entry name" value="ARM-type_fold"/>
</dbReference>
<dbReference type="GO" id="GO:0005829">
    <property type="term" value="C:cytosol"/>
    <property type="evidence" value="ECO:0007669"/>
    <property type="project" value="TreeGrafter"/>
</dbReference>
<evidence type="ECO:0000313" key="1">
    <source>
        <dbReference type="EMBL" id="RNF27272.1"/>
    </source>
</evidence>
<dbReference type="OrthoDB" id="246407at2759"/>
<gene>
    <name evidence="1" type="ORF">Tco025E_00463</name>
</gene>
<dbReference type="EMBL" id="MKKU01000011">
    <property type="protein sequence ID" value="RNF27272.1"/>
    <property type="molecule type" value="Genomic_DNA"/>
</dbReference>